<comment type="caution">
    <text evidence="2">The sequence shown here is derived from an EMBL/GenBank/DDBJ whole genome shotgun (WGS) entry which is preliminary data.</text>
</comment>
<organism evidence="2 3">
    <name type="scientific">Forsythia ovata</name>
    <dbReference type="NCBI Taxonomy" id="205694"/>
    <lineage>
        <taxon>Eukaryota</taxon>
        <taxon>Viridiplantae</taxon>
        <taxon>Streptophyta</taxon>
        <taxon>Embryophyta</taxon>
        <taxon>Tracheophyta</taxon>
        <taxon>Spermatophyta</taxon>
        <taxon>Magnoliopsida</taxon>
        <taxon>eudicotyledons</taxon>
        <taxon>Gunneridae</taxon>
        <taxon>Pentapetalae</taxon>
        <taxon>asterids</taxon>
        <taxon>lamiids</taxon>
        <taxon>Lamiales</taxon>
        <taxon>Oleaceae</taxon>
        <taxon>Forsythieae</taxon>
        <taxon>Forsythia</taxon>
    </lineage>
</organism>
<dbReference type="PROSITE" id="PS50011">
    <property type="entry name" value="PROTEIN_KINASE_DOM"/>
    <property type="match status" value="1"/>
</dbReference>
<dbReference type="InterPro" id="IPR011009">
    <property type="entry name" value="Kinase-like_dom_sf"/>
</dbReference>
<protein>
    <submittedName>
        <fullName evidence="2">Mitogen-activated protein kinase kinase 5</fullName>
    </submittedName>
</protein>
<keyword evidence="2" id="KW-0418">Kinase</keyword>
<sequence length="142" mass="16352">MRHQMCWKIEILRGVDNPNVVKCHDMYDHNGEIQVLLEYIDKGSLENIHIPYEPSLSDLTRQILSGLHYLHKRKIVHRDIKPSNFLINSRRTIKIADFGVSRILDQTMDACNSSVGTIAYMSPERINTDLNHGKYDGYAGDI</sequence>
<dbReference type="InterPro" id="IPR053235">
    <property type="entry name" value="Ser_Thr_kinase"/>
</dbReference>
<dbReference type="InterPro" id="IPR008271">
    <property type="entry name" value="Ser/Thr_kinase_AS"/>
</dbReference>
<dbReference type="PANTHER" id="PTHR24361:SF762">
    <property type="entry name" value="MITOGEN-ACTIVATED PROTEIN KINASE KINASE 5"/>
    <property type="match status" value="1"/>
</dbReference>
<dbReference type="EMBL" id="JBFOLJ010000010">
    <property type="protein sequence ID" value="KAL2501934.1"/>
    <property type="molecule type" value="Genomic_DNA"/>
</dbReference>
<dbReference type="Proteomes" id="UP001604277">
    <property type="component" value="Unassembled WGS sequence"/>
</dbReference>
<evidence type="ECO:0000313" key="3">
    <source>
        <dbReference type="Proteomes" id="UP001604277"/>
    </source>
</evidence>
<dbReference type="GO" id="GO:0016301">
    <property type="term" value="F:kinase activity"/>
    <property type="evidence" value="ECO:0007669"/>
    <property type="project" value="UniProtKB-KW"/>
</dbReference>
<dbReference type="Pfam" id="PF00069">
    <property type="entry name" value="Pkinase"/>
    <property type="match status" value="1"/>
</dbReference>
<dbReference type="Gene3D" id="1.10.510.10">
    <property type="entry name" value="Transferase(Phosphotransferase) domain 1"/>
    <property type="match status" value="1"/>
</dbReference>
<dbReference type="SMART" id="SM00220">
    <property type="entry name" value="S_TKc"/>
    <property type="match status" value="1"/>
</dbReference>
<dbReference type="SUPFAM" id="SSF56112">
    <property type="entry name" value="Protein kinase-like (PK-like)"/>
    <property type="match status" value="1"/>
</dbReference>
<reference evidence="3" key="1">
    <citation type="submission" date="2024-07" db="EMBL/GenBank/DDBJ databases">
        <title>Two chromosome-level genome assemblies of Korean endemic species Abeliophyllum distichum and Forsythia ovata (Oleaceae).</title>
        <authorList>
            <person name="Jang H."/>
        </authorList>
    </citation>
    <scope>NUCLEOTIDE SEQUENCE [LARGE SCALE GENOMIC DNA]</scope>
</reference>
<name>A0ABD1SMI9_9LAMI</name>
<dbReference type="PANTHER" id="PTHR24361">
    <property type="entry name" value="MITOGEN-ACTIVATED KINASE KINASE KINASE"/>
    <property type="match status" value="1"/>
</dbReference>
<dbReference type="InterPro" id="IPR000719">
    <property type="entry name" value="Prot_kinase_dom"/>
</dbReference>
<keyword evidence="3" id="KW-1185">Reference proteome</keyword>
<accession>A0ABD1SMI9</accession>
<gene>
    <name evidence="2" type="ORF">Fot_35782</name>
</gene>
<evidence type="ECO:0000259" key="1">
    <source>
        <dbReference type="PROSITE" id="PS50011"/>
    </source>
</evidence>
<proteinExistence type="predicted"/>
<feature type="domain" description="Protein kinase" evidence="1">
    <location>
        <begin position="1"/>
        <end position="142"/>
    </location>
</feature>
<keyword evidence="2" id="KW-0808">Transferase</keyword>
<dbReference type="AlphaFoldDB" id="A0ABD1SMI9"/>
<evidence type="ECO:0000313" key="2">
    <source>
        <dbReference type="EMBL" id="KAL2501934.1"/>
    </source>
</evidence>
<dbReference type="PROSITE" id="PS00108">
    <property type="entry name" value="PROTEIN_KINASE_ST"/>
    <property type="match status" value="1"/>
</dbReference>